<dbReference type="AlphaFoldDB" id="A0AA96V9X1"/>
<keyword evidence="1" id="KW-1133">Transmembrane helix</keyword>
<keyword evidence="1" id="KW-0472">Membrane</keyword>
<evidence type="ECO:0000313" key="2">
    <source>
        <dbReference type="EMBL" id="WNY24181.1"/>
    </source>
</evidence>
<dbReference type="GeneID" id="85196109"/>
<name>A0AA96V9X1_9EURY</name>
<keyword evidence="1" id="KW-0812">Transmembrane</keyword>
<evidence type="ECO:0000256" key="1">
    <source>
        <dbReference type="SAM" id="Phobius"/>
    </source>
</evidence>
<organism evidence="2 3">
    <name type="scientific">Methanimicrococcus hongohii</name>
    <dbReference type="NCBI Taxonomy" id="3028295"/>
    <lineage>
        <taxon>Archaea</taxon>
        <taxon>Methanobacteriati</taxon>
        <taxon>Methanobacteriota</taxon>
        <taxon>Stenosarchaea group</taxon>
        <taxon>Methanomicrobia</taxon>
        <taxon>Methanosarcinales</taxon>
        <taxon>Methanosarcinaceae</taxon>
        <taxon>Methanimicrococcus</taxon>
    </lineage>
</organism>
<keyword evidence="3" id="KW-1185">Reference proteome</keyword>
<evidence type="ECO:0000313" key="3">
    <source>
        <dbReference type="Proteomes" id="UP001302978"/>
    </source>
</evidence>
<proteinExistence type="predicted"/>
<dbReference type="RefSeq" id="WP_316557354.1">
    <property type="nucleotide sequence ID" value="NZ_CP131059.1"/>
</dbReference>
<sequence length="54" mass="5797">MDYAKLKNRLLKVSAFAFVAGGIFSMIGIYTGGLDALVIPESFLNLLTVFGVTL</sequence>
<feature type="transmembrane region" description="Helical" evidence="1">
    <location>
        <begin position="12"/>
        <end position="33"/>
    </location>
</feature>
<accession>A0AA96V9X1</accession>
<protein>
    <submittedName>
        <fullName evidence="2">Uncharacterized protein</fullName>
    </submittedName>
</protein>
<gene>
    <name evidence="2" type="ORF">MmiHf6_15100</name>
</gene>
<dbReference type="Proteomes" id="UP001302978">
    <property type="component" value="Chromosome"/>
</dbReference>
<reference evidence="2 3" key="1">
    <citation type="submission" date="2023-07" db="EMBL/GenBank/DDBJ databases">
        <title>Closed genoem sequence of Methanomicrococcus sp. Hf6.</title>
        <authorList>
            <person name="Poehlein A."/>
            <person name="Protasov E."/>
            <person name="Platt K."/>
            <person name="Reeh H."/>
            <person name="Daniel R."/>
            <person name="Brune A."/>
        </authorList>
    </citation>
    <scope>NUCLEOTIDE SEQUENCE [LARGE SCALE GENOMIC DNA]</scope>
    <source>
        <strain evidence="2 3">Hf6</strain>
    </source>
</reference>
<dbReference type="EMBL" id="CP131059">
    <property type="protein sequence ID" value="WNY24181.1"/>
    <property type="molecule type" value="Genomic_DNA"/>
</dbReference>
<dbReference type="KEGG" id="mehf:MmiHf6_15100"/>